<evidence type="ECO:0000256" key="3">
    <source>
        <dbReference type="ARBA" id="ARBA00023163"/>
    </source>
</evidence>
<feature type="region of interest" description="Disordered" evidence="5">
    <location>
        <begin position="23"/>
        <end position="56"/>
    </location>
</feature>
<dbReference type="PANTHER" id="PTHR30055:SF234">
    <property type="entry name" value="HTH-TYPE TRANSCRIPTIONAL REGULATOR BETI"/>
    <property type="match status" value="1"/>
</dbReference>
<dbReference type="eggNOG" id="COG1309">
    <property type="taxonomic scope" value="Bacteria"/>
</dbReference>
<dbReference type="InterPro" id="IPR009057">
    <property type="entry name" value="Homeodomain-like_sf"/>
</dbReference>
<accession>W5TLW9</accession>
<dbReference type="EMBL" id="CP006850">
    <property type="protein sequence ID" value="AHH19948.1"/>
    <property type="molecule type" value="Genomic_DNA"/>
</dbReference>
<feature type="compositionally biased region" description="Basic and acidic residues" evidence="5">
    <location>
        <begin position="47"/>
        <end position="56"/>
    </location>
</feature>
<dbReference type="HOGENOM" id="CLU_069356_12_2_11"/>
<feature type="DNA-binding region" description="H-T-H motif" evidence="4">
    <location>
        <begin position="78"/>
        <end position="97"/>
    </location>
</feature>
<dbReference type="Proteomes" id="UP000019150">
    <property type="component" value="Chromosome"/>
</dbReference>
<name>W5TLW9_9NOCA</name>
<reference evidence="7 8" key="1">
    <citation type="journal article" date="2014" name="Appl. Environ. Microbiol.">
        <title>Insights into the Microbial Degradation of Rubber and Gutta-Percha by Analysis of the Complete Genome of Nocardia nova SH22a.</title>
        <authorList>
            <person name="Luo Q."/>
            <person name="Hiessl S."/>
            <person name="Poehlein A."/>
            <person name="Daniel R."/>
            <person name="Steinbuchel A."/>
        </authorList>
    </citation>
    <scope>NUCLEOTIDE SEQUENCE [LARGE SCALE GENOMIC DNA]</scope>
    <source>
        <strain evidence="7">SH22a</strain>
    </source>
</reference>
<evidence type="ECO:0000256" key="2">
    <source>
        <dbReference type="ARBA" id="ARBA00023125"/>
    </source>
</evidence>
<dbReference type="PRINTS" id="PR00455">
    <property type="entry name" value="HTHTETR"/>
</dbReference>
<dbReference type="PATRIC" id="fig|1415166.3.peg.5325"/>
<dbReference type="GO" id="GO:0000976">
    <property type="term" value="F:transcription cis-regulatory region binding"/>
    <property type="evidence" value="ECO:0007669"/>
    <property type="project" value="TreeGrafter"/>
</dbReference>
<evidence type="ECO:0000256" key="5">
    <source>
        <dbReference type="SAM" id="MobiDB-lite"/>
    </source>
</evidence>
<protein>
    <submittedName>
        <fullName evidence="7">Transcriptional regulator, TetR family</fullName>
    </submittedName>
</protein>
<dbReference type="InterPro" id="IPR050109">
    <property type="entry name" value="HTH-type_TetR-like_transc_reg"/>
</dbReference>
<dbReference type="SUPFAM" id="SSF46689">
    <property type="entry name" value="Homeodomain-like"/>
    <property type="match status" value="1"/>
</dbReference>
<keyword evidence="3" id="KW-0804">Transcription</keyword>
<evidence type="ECO:0000256" key="4">
    <source>
        <dbReference type="PROSITE-ProRule" id="PRU00335"/>
    </source>
</evidence>
<dbReference type="SUPFAM" id="SSF48498">
    <property type="entry name" value="Tetracyclin repressor-like, C-terminal domain"/>
    <property type="match status" value="1"/>
</dbReference>
<dbReference type="PANTHER" id="PTHR30055">
    <property type="entry name" value="HTH-TYPE TRANSCRIPTIONAL REGULATOR RUTR"/>
    <property type="match status" value="1"/>
</dbReference>
<dbReference type="InterPro" id="IPR023772">
    <property type="entry name" value="DNA-bd_HTH_TetR-type_CS"/>
</dbReference>
<feature type="domain" description="HTH tetR-type" evidence="6">
    <location>
        <begin position="55"/>
        <end position="115"/>
    </location>
</feature>
<dbReference type="GO" id="GO:0003700">
    <property type="term" value="F:DNA-binding transcription factor activity"/>
    <property type="evidence" value="ECO:0007669"/>
    <property type="project" value="TreeGrafter"/>
</dbReference>
<evidence type="ECO:0000256" key="1">
    <source>
        <dbReference type="ARBA" id="ARBA00023015"/>
    </source>
</evidence>
<dbReference type="AlphaFoldDB" id="W5TLW9"/>
<proteinExistence type="predicted"/>
<evidence type="ECO:0000313" key="8">
    <source>
        <dbReference type="Proteomes" id="UP000019150"/>
    </source>
</evidence>
<evidence type="ECO:0000313" key="7">
    <source>
        <dbReference type="EMBL" id="AHH19948.1"/>
    </source>
</evidence>
<feature type="compositionally biased region" description="Basic and acidic residues" evidence="5">
    <location>
        <begin position="25"/>
        <end position="40"/>
    </location>
</feature>
<organism evidence="7 8">
    <name type="scientific">Nocardia nova SH22a</name>
    <dbReference type="NCBI Taxonomy" id="1415166"/>
    <lineage>
        <taxon>Bacteria</taxon>
        <taxon>Bacillati</taxon>
        <taxon>Actinomycetota</taxon>
        <taxon>Actinomycetes</taxon>
        <taxon>Mycobacteriales</taxon>
        <taxon>Nocardiaceae</taxon>
        <taxon>Nocardia</taxon>
    </lineage>
</organism>
<keyword evidence="1" id="KW-0805">Transcription regulation</keyword>
<dbReference type="STRING" id="1415166.NONO_c51640"/>
<gene>
    <name evidence="7" type="ORF">NONO_c51640</name>
</gene>
<dbReference type="KEGG" id="nno:NONO_c51640"/>
<dbReference type="PROSITE" id="PS01081">
    <property type="entry name" value="HTH_TETR_1"/>
    <property type="match status" value="1"/>
</dbReference>
<dbReference type="InterPro" id="IPR036271">
    <property type="entry name" value="Tet_transcr_reg_TetR-rel_C_sf"/>
</dbReference>
<dbReference type="Pfam" id="PF00440">
    <property type="entry name" value="TetR_N"/>
    <property type="match status" value="1"/>
</dbReference>
<keyword evidence="8" id="KW-1185">Reference proteome</keyword>
<dbReference type="Gene3D" id="1.10.357.10">
    <property type="entry name" value="Tetracycline Repressor, domain 2"/>
    <property type="match status" value="1"/>
</dbReference>
<evidence type="ECO:0000259" key="6">
    <source>
        <dbReference type="PROSITE" id="PS50977"/>
    </source>
</evidence>
<dbReference type="PROSITE" id="PS50977">
    <property type="entry name" value="HTH_TETR_2"/>
    <property type="match status" value="1"/>
</dbReference>
<keyword evidence="2 4" id="KW-0238">DNA-binding</keyword>
<sequence length="263" mass="29514">MTGPGRRPAETWPVVAPRGRRARRYRLEPEYHDAVTEPSKRGRRPGRPRDERNSERRRSELVAAAYRVFTTKGYALATAADIAAEVGVGYGTFYNYFDSKRAILDDVLDYGIDRFFTEVASEILEPDVGGSELSLDAVLRIWSDAVDRMCRIAEDEPSLFRVLLFESTGIDDELDSRLLGLSGLTASAISRFLDRAVEAGALRRDLDTTELAWVLLALTMPPLLRTIQGFGPQQRRRYRETVRAVLEPGLRTCSNDELTGEDG</sequence>
<dbReference type="InterPro" id="IPR001647">
    <property type="entry name" value="HTH_TetR"/>
</dbReference>